<dbReference type="FunFam" id="1.10.340.70:FF:000001">
    <property type="entry name" value="Retrovirus-related Pol polyprotein from transposon gypsy-like Protein"/>
    <property type="match status" value="1"/>
</dbReference>
<proteinExistence type="predicted"/>
<dbReference type="Gene3D" id="3.30.420.10">
    <property type="entry name" value="Ribonuclease H-like superfamily/Ribonuclease H"/>
    <property type="match status" value="1"/>
</dbReference>
<evidence type="ECO:0000259" key="1">
    <source>
        <dbReference type="Pfam" id="PF17921"/>
    </source>
</evidence>
<gene>
    <name evidence="2" type="ORF">MTR67_023225</name>
</gene>
<dbReference type="InterPro" id="IPR012337">
    <property type="entry name" value="RNaseH-like_sf"/>
</dbReference>
<dbReference type="EMBL" id="CP133616">
    <property type="protein sequence ID" value="WMV29840.1"/>
    <property type="molecule type" value="Genomic_DNA"/>
</dbReference>
<accession>A0AAF0QW24</accession>
<dbReference type="Pfam" id="PF17921">
    <property type="entry name" value="Integrase_H2C2"/>
    <property type="match status" value="1"/>
</dbReference>
<reference evidence="2" key="1">
    <citation type="submission" date="2023-08" db="EMBL/GenBank/DDBJ databases">
        <title>A de novo genome assembly of Solanum verrucosum Schlechtendal, a Mexican diploid species geographically isolated from the other diploid A-genome species in potato relatives.</title>
        <authorList>
            <person name="Hosaka K."/>
        </authorList>
    </citation>
    <scope>NUCLEOTIDE SEQUENCE</scope>
    <source>
        <tissue evidence="2">Young leaves</tissue>
    </source>
</reference>
<evidence type="ECO:0000313" key="2">
    <source>
        <dbReference type="EMBL" id="WMV29840.1"/>
    </source>
</evidence>
<protein>
    <recommendedName>
        <fullName evidence="1">Integrase zinc-binding domain-containing protein</fullName>
    </recommendedName>
</protein>
<evidence type="ECO:0000313" key="3">
    <source>
        <dbReference type="Proteomes" id="UP001234989"/>
    </source>
</evidence>
<dbReference type="PANTHER" id="PTHR37984:SF5">
    <property type="entry name" value="PROTEIN NYNRIN-LIKE"/>
    <property type="match status" value="1"/>
</dbReference>
<dbReference type="GO" id="GO:0003676">
    <property type="term" value="F:nucleic acid binding"/>
    <property type="evidence" value="ECO:0007669"/>
    <property type="project" value="InterPro"/>
</dbReference>
<name>A0AAF0QW24_SOLVR</name>
<dbReference type="PANTHER" id="PTHR37984">
    <property type="entry name" value="PROTEIN CBG26694"/>
    <property type="match status" value="1"/>
</dbReference>
<dbReference type="InterPro" id="IPR041588">
    <property type="entry name" value="Integrase_H2C2"/>
</dbReference>
<organism evidence="2 3">
    <name type="scientific">Solanum verrucosum</name>
    <dbReference type="NCBI Taxonomy" id="315347"/>
    <lineage>
        <taxon>Eukaryota</taxon>
        <taxon>Viridiplantae</taxon>
        <taxon>Streptophyta</taxon>
        <taxon>Embryophyta</taxon>
        <taxon>Tracheophyta</taxon>
        <taxon>Spermatophyta</taxon>
        <taxon>Magnoliopsida</taxon>
        <taxon>eudicotyledons</taxon>
        <taxon>Gunneridae</taxon>
        <taxon>Pentapetalae</taxon>
        <taxon>asterids</taxon>
        <taxon>lamiids</taxon>
        <taxon>Solanales</taxon>
        <taxon>Solanaceae</taxon>
        <taxon>Solanoideae</taxon>
        <taxon>Solaneae</taxon>
        <taxon>Solanum</taxon>
    </lineage>
</organism>
<feature type="domain" description="Integrase zinc-binding" evidence="1">
    <location>
        <begin position="64"/>
        <end position="118"/>
    </location>
</feature>
<dbReference type="Gene3D" id="1.10.340.70">
    <property type="match status" value="1"/>
</dbReference>
<dbReference type="AlphaFoldDB" id="A0AAF0QW24"/>
<keyword evidence="3" id="KW-1185">Reference proteome</keyword>
<sequence length="187" mass="21600">MGGVMVRNASKSSFVKDVKSKKYLDPILVELKQSVLKKSVEGFSQGEDGVLRYEDQLCVPDVDGLREKILEEAHISWYSSHPGATKMYRDLREVYWWKYMKKDIAIFVAKCPNCQQFKGYSIYFTLLEVIQKGLGTKVMLNMTFHPQTDGQAERTIQTLEDMLWACVIDFKGDVGLWLFGLRWVKLL</sequence>
<dbReference type="Proteomes" id="UP001234989">
    <property type="component" value="Chromosome 5"/>
</dbReference>
<dbReference type="InterPro" id="IPR036397">
    <property type="entry name" value="RNaseH_sf"/>
</dbReference>
<dbReference type="SUPFAM" id="SSF53098">
    <property type="entry name" value="Ribonuclease H-like"/>
    <property type="match status" value="1"/>
</dbReference>
<dbReference type="InterPro" id="IPR050951">
    <property type="entry name" value="Retrovirus_Pol_polyprotein"/>
</dbReference>